<proteinExistence type="predicted"/>
<accession>A0A1J5T3Z9</accession>
<evidence type="ECO:0000313" key="1">
    <source>
        <dbReference type="EMBL" id="OIR10976.1"/>
    </source>
</evidence>
<protein>
    <submittedName>
        <fullName evidence="1">Uncharacterized protein</fullName>
    </submittedName>
</protein>
<dbReference type="EMBL" id="MLJW01000021">
    <property type="protein sequence ID" value="OIR10976.1"/>
    <property type="molecule type" value="Genomic_DNA"/>
</dbReference>
<dbReference type="AlphaFoldDB" id="A0A1J5T3Z9"/>
<reference evidence="1" key="1">
    <citation type="submission" date="2016-10" db="EMBL/GenBank/DDBJ databases">
        <title>Sequence of Gallionella enrichment culture.</title>
        <authorList>
            <person name="Poehlein A."/>
            <person name="Muehling M."/>
            <person name="Daniel R."/>
        </authorList>
    </citation>
    <scope>NUCLEOTIDE SEQUENCE</scope>
</reference>
<gene>
    <name evidence="1" type="ORF">GALL_71470</name>
</gene>
<name>A0A1J5T3Z9_9ZZZZ</name>
<sequence length="256" mass="26502">MTQFVFGAGDFYGVPLYDASGNAIANPTPVKVGTMQEMSLDFSADIKEAYGQYSFAVAVARGKTKLSGKFKGLQINGNTLSGLFFGNGLAAGTLMAAYSDTTGASIPATPFQITVAPPGSGVWANDLGVIDSNGVAMTAVASAPATGQYSVGAGGVYTFAAADTGKQVFINYAYTATNASAKKIAVTNLPMGYAPTFKSYMKTTYQGKNALVVLYSTISSKLALLGTKLDDYSAQEIDFSGQANASGQVCDIYVQE</sequence>
<comment type="caution">
    <text evidence="1">The sequence shown here is derived from an EMBL/GenBank/DDBJ whole genome shotgun (WGS) entry which is preliminary data.</text>
</comment>
<organism evidence="1">
    <name type="scientific">mine drainage metagenome</name>
    <dbReference type="NCBI Taxonomy" id="410659"/>
    <lineage>
        <taxon>unclassified sequences</taxon>
        <taxon>metagenomes</taxon>
        <taxon>ecological metagenomes</taxon>
    </lineage>
</organism>